<proteinExistence type="predicted"/>
<accession>X1HQR8</accession>
<dbReference type="Gene3D" id="3.50.50.60">
    <property type="entry name" value="FAD/NAD(P)-binding domain"/>
    <property type="match status" value="1"/>
</dbReference>
<evidence type="ECO:0000259" key="1">
    <source>
        <dbReference type="Pfam" id="PF01266"/>
    </source>
</evidence>
<gene>
    <name evidence="2" type="ORF">S03H2_55155</name>
</gene>
<dbReference type="InterPro" id="IPR006076">
    <property type="entry name" value="FAD-dep_OxRdtase"/>
</dbReference>
<dbReference type="AlphaFoldDB" id="X1HQR8"/>
<dbReference type="Pfam" id="PF01266">
    <property type="entry name" value="DAO"/>
    <property type="match status" value="1"/>
</dbReference>
<feature type="domain" description="FAD dependent oxidoreductase" evidence="1">
    <location>
        <begin position="6"/>
        <end position="52"/>
    </location>
</feature>
<reference evidence="2" key="1">
    <citation type="journal article" date="2014" name="Front. Microbiol.">
        <title>High frequency of phylogenetically diverse reductive dehalogenase-homologous genes in deep subseafloor sedimentary metagenomes.</title>
        <authorList>
            <person name="Kawai M."/>
            <person name="Futagami T."/>
            <person name="Toyoda A."/>
            <person name="Takaki Y."/>
            <person name="Nishi S."/>
            <person name="Hori S."/>
            <person name="Arai W."/>
            <person name="Tsubouchi T."/>
            <person name="Morono Y."/>
            <person name="Uchiyama I."/>
            <person name="Ito T."/>
            <person name="Fujiyama A."/>
            <person name="Inagaki F."/>
            <person name="Takami H."/>
        </authorList>
    </citation>
    <scope>NUCLEOTIDE SEQUENCE</scope>
    <source>
        <strain evidence="2">Expedition CK06-06</strain>
    </source>
</reference>
<name>X1HQR8_9ZZZZ</name>
<evidence type="ECO:0000313" key="2">
    <source>
        <dbReference type="EMBL" id="GAH72471.1"/>
    </source>
</evidence>
<dbReference type="PROSITE" id="PS51257">
    <property type="entry name" value="PROKAR_LIPOPROTEIN"/>
    <property type="match status" value="1"/>
</dbReference>
<feature type="non-terminal residue" evidence="2">
    <location>
        <position position="90"/>
    </location>
</feature>
<sequence>MSQKEVVIVGAGVIGCSIAYHLAQQGVPSQIIEMDSIAARASGKSWAVFSYPPTSLEMEGKPPDLLFSAPVGGMGPCLELRWLGYHRLPD</sequence>
<protein>
    <recommendedName>
        <fullName evidence="1">FAD dependent oxidoreductase domain-containing protein</fullName>
    </recommendedName>
</protein>
<dbReference type="SUPFAM" id="SSF51905">
    <property type="entry name" value="FAD/NAD(P)-binding domain"/>
    <property type="match status" value="1"/>
</dbReference>
<organism evidence="2">
    <name type="scientific">marine sediment metagenome</name>
    <dbReference type="NCBI Taxonomy" id="412755"/>
    <lineage>
        <taxon>unclassified sequences</taxon>
        <taxon>metagenomes</taxon>
        <taxon>ecological metagenomes</taxon>
    </lineage>
</organism>
<comment type="caution">
    <text evidence="2">The sequence shown here is derived from an EMBL/GenBank/DDBJ whole genome shotgun (WGS) entry which is preliminary data.</text>
</comment>
<dbReference type="InterPro" id="IPR036188">
    <property type="entry name" value="FAD/NAD-bd_sf"/>
</dbReference>
<dbReference type="EMBL" id="BARU01035212">
    <property type="protein sequence ID" value="GAH72471.1"/>
    <property type="molecule type" value="Genomic_DNA"/>
</dbReference>